<dbReference type="Proteomes" id="UP001144050">
    <property type="component" value="Unassembled WGS sequence"/>
</dbReference>
<comment type="caution">
    <text evidence="1">The sequence shown here is derived from an EMBL/GenBank/DDBJ whole genome shotgun (WGS) entry which is preliminary data.</text>
</comment>
<evidence type="ECO:0000313" key="1">
    <source>
        <dbReference type="EMBL" id="MDB0572406.1"/>
    </source>
</evidence>
<gene>
    <name evidence="1" type="ORF">LBW59_16720</name>
</gene>
<accession>A0AAW5ZRA2</accession>
<proteinExistence type="predicted"/>
<organism evidence="1 2">
    <name type="scientific">Ralstonia solanacearum</name>
    <name type="common">Pseudomonas solanacearum</name>
    <dbReference type="NCBI Taxonomy" id="305"/>
    <lineage>
        <taxon>Bacteria</taxon>
        <taxon>Pseudomonadati</taxon>
        <taxon>Pseudomonadota</taxon>
        <taxon>Betaproteobacteria</taxon>
        <taxon>Burkholderiales</taxon>
        <taxon>Burkholderiaceae</taxon>
        <taxon>Ralstonia</taxon>
        <taxon>Ralstonia solanacearum species complex</taxon>
    </lineage>
</organism>
<evidence type="ECO:0000313" key="2">
    <source>
        <dbReference type="Proteomes" id="UP001144050"/>
    </source>
</evidence>
<name>A0AAW5ZRA2_RALSL</name>
<sequence length="100" mass="11182">MKVAAFKTSSAMAKSSPLILCNGPLLFIGNPLEFLQNNFPNSCRLREVVSTGRRSLLTLRLQFVTSFLAQSFAAKVFLDPLLKALRYVREAGQEIQQLFC</sequence>
<protein>
    <submittedName>
        <fullName evidence="1">Uncharacterized protein</fullName>
    </submittedName>
</protein>
<reference evidence="1" key="1">
    <citation type="submission" date="2021-09" db="EMBL/GenBank/DDBJ databases">
        <title>Genomic analysis of Ralstonia spp.</title>
        <authorList>
            <person name="Aburjaile F."/>
            <person name="Ariute J.C."/>
            <person name="Pais A.K.L."/>
            <person name="Albuquerque G.M.R."/>
            <person name="Silva A.M.F."/>
            <person name="Brenig B."/>
            <person name="Azevedo V."/>
            <person name="Matiuzzi M."/>
            <person name="Ramos R."/>
            <person name="Goes-Neto A."/>
            <person name="Soares S."/>
            <person name="Iseppon A.M.B."/>
            <person name="Souza E."/>
            <person name="Gama M."/>
        </authorList>
    </citation>
    <scope>NUCLEOTIDE SEQUENCE</scope>
    <source>
        <strain evidence="1">CCRMRs91</strain>
    </source>
</reference>
<dbReference type="AlphaFoldDB" id="A0AAW5ZRA2"/>
<dbReference type="EMBL" id="JAIVFG010000028">
    <property type="protein sequence ID" value="MDB0572406.1"/>
    <property type="molecule type" value="Genomic_DNA"/>
</dbReference>
<dbReference type="RefSeq" id="WP_271656887.1">
    <property type="nucleotide sequence ID" value="NZ_JAIVFG010000028.1"/>
</dbReference>